<accession>A0A1I3HLB1</accession>
<dbReference type="OrthoDB" id="5396211at2"/>
<dbReference type="Gene3D" id="1.20.1270.360">
    <property type="match status" value="1"/>
</dbReference>
<dbReference type="AlphaFoldDB" id="A0A1I3HLB1"/>
<dbReference type="PANTHER" id="PTHR37310">
    <property type="entry name" value="CYTOPLASMIC PROTEIN-RELATED"/>
    <property type="match status" value="1"/>
</dbReference>
<dbReference type="EMBL" id="FOQO01000003">
    <property type="protein sequence ID" value="SFI36367.1"/>
    <property type="molecule type" value="Genomic_DNA"/>
</dbReference>
<reference evidence="1 2" key="1">
    <citation type="submission" date="2016-10" db="EMBL/GenBank/DDBJ databases">
        <authorList>
            <person name="de Groot N.N."/>
        </authorList>
    </citation>
    <scope>NUCLEOTIDE SEQUENCE [LARGE SCALE GENOMIC DNA]</scope>
    <source>
        <strain evidence="1 2">RK1</strain>
    </source>
</reference>
<name>A0A1I3HLB1_9SPHI</name>
<keyword evidence="2" id="KW-1185">Reference proteome</keyword>
<dbReference type="STRING" id="1477437.SAMN05444682_103406"/>
<dbReference type="InterPro" id="IPR005560">
    <property type="entry name" value="Csp_YhjQ"/>
</dbReference>
<dbReference type="RefSeq" id="WP_143072880.1">
    <property type="nucleotide sequence ID" value="NZ_FOQO01000003.1"/>
</dbReference>
<evidence type="ECO:0008006" key="3">
    <source>
        <dbReference type="Google" id="ProtNLM"/>
    </source>
</evidence>
<dbReference type="InterPro" id="IPR044543">
    <property type="entry name" value="YHJQ-like"/>
</dbReference>
<evidence type="ECO:0000313" key="1">
    <source>
        <dbReference type="EMBL" id="SFI36367.1"/>
    </source>
</evidence>
<dbReference type="PANTHER" id="PTHR37310:SF1">
    <property type="entry name" value="CYTOPLASMIC PROTEIN"/>
    <property type="match status" value="1"/>
</dbReference>
<evidence type="ECO:0000313" key="2">
    <source>
        <dbReference type="Proteomes" id="UP000198670"/>
    </source>
</evidence>
<proteinExistence type="predicted"/>
<gene>
    <name evidence="1" type="ORF">SAMN05444682_103406</name>
</gene>
<dbReference type="Proteomes" id="UP000198670">
    <property type="component" value="Unassembled WGS sequence"/>
</dbReference>
<dbReference type="CDD" id="cd08026">
    <property type="entry name" value="DUF326"/>
    <property type="match status" value="1"/>
</dbReference>
<organism evidence="1 2">
    <name type="scientific">Parapedobacter indicus</name>
    <dbReference type="NCBI Taxonomy" id="1477437"/>
    <lineage>
        <taxon>Bacteria</taxon>
        <taxon>Pseudomonadati</taxon>
        <taxon>Bacteroidota</taxon>
        <taxon>Sphingobacteriia</taxon>
        <taxon>Sphingobacteriales</taxon>
        <taxon>Sphingobacteriaceae</taxon>
        <taxon>Parapedobacter</taxon>
    </lineage>
</organism>
<dbReference type="Pfam" id="PF03860">
    <property type="entry name" value="Csp"/>
    <property type="match status" value="1"/>
</dbReference>
<sequence>MDERYHALLEKVWHCALMAEKCATSCLTSERIGELAPCIRLSFDCAETCMQLVRAVKRQSVLVPSLLRICDYICQLCAEECDKHEDDACQQCAAACLLCSEACRKLTDDNKIPKSTSLM</sequence>
<protein>
    <recommendedName>
        <fullName evidence="3">Four-helix bundle copper-binding protein</fullName>
    </recommendedName>
</protein>